<reference evidence="2 3" key="1">
    <citation type="journal article" date="2019" name="Int. J. Syst. Evol. Microbiol.">
        <title>The Global Catalogue of Microorganisms (GCM) 10K type strain sequencing project: providing services to taxonomists for standard genome sequencing and annotation.</title>
        <authorList>
            <consortium name="The Broad Institute Genomics Platform"/>
            <consortium name="The Broad Institute Genome Sequencing Center for Infectious Disease"/>
            <person name="Wu L."/>
            <person name="Ma J."/>
        </authorList>
    </citation>
    <scope>NUCLEOTIDE SEQUENCE [LARGE SCALE GENOMIC DNA]</scope>
    <source>
        <strain evidence="2 3">JCM 5067</strain>
    </source>
</reference>
<name>A0ABN1FLW5_9ACTN</name>
<feature type="compositionally biased region" description="Low complexity" evidence="1">
    <location>
        <begin position="59"/>
        <end position="69"/>
    </location>
</feature>
<comment type="caution">
    <text evidence="2">The sequence shown here is derived from an EMBL/GenBank/DDBJ whole genome shotgun (WGS) entry which is preliminary data.</text>
</comment>
<keyword evidence="3" id="KW-1185">Reference proteome</keyword>
<organism evidence="2 3">
    <name type="scientific">Streptomyces crystallinus</name>
    <dbReference type="NCBI Taxonomy" id="68191"/>
    <lineage>
        <taxon>Bacteria</taxon>
        <taxon>Bacillati</taxon>
        <taxon>Actinomycetota</taxon>
        <taxon>Actinomycetes</taxon>
        <taxon>Kitasatosporales</taxon>
        <taxon>Streptomycetaceae</taxon>
        <taxon>Streptomyces</taxon>
    </lineage>
</organism>
<evidence type="ECO:0000313" key="3">
    <source>
        <dbReference type="Proteomes" id="UP001500668"/>
    </source>
</evidence>
<sequence length="69" mass="7254">MVRRGFVSAPPALYDVWAGVGLPPAQNPHPGKTRQDPASPAHHYPRIPPSIPATRSRHPAAALSAPSSS</sequence>
<feature type="region of interest" description="Disordered" evidence="1">
    <location>
        <begin position="19"/>
        <end position="69"/>
    </location>
</feature>
<accession>A0ABN1FLW5</accession>
<dbReference type="Proteomes" id="UP001500668">
    <property type="component" value="Unassembled WGS sequence"/>
</dbReference>
<gene>
    <name evidence="2" type="ORF">GCM10010394_23640</name>
</gene>
<evidence type="ECO:0000256" key="1">
    <source>
        <dbReference type="SAM" id="MobiDB-lite"/>
    </source>
</evidence>
<dbReference type="EMBL" id="BAAACA010000014">
    <property type="protein sequence ID" value="GAA0593569.1"/>
    <property type="molecule type" value="Genomic_DNA"/>
</dbReference>
<protein>
    <submittedName>
        <fullName evidence="2">Uncharacterized protein</fullName>
    </submittedName>
</protein>
<proteinExistence type="predicted"/>
<evidence type="ECO:0000313" key="2">
    <source>
        <dbReference type="EMBL" id="GAA0593569.1"/>
    </source>
</evidence>